<feature type="domain" description="VOC" evidence="3">
    <location>
        <begin position="136"/>
        <end position="255"/>
    </location>
</feature>
<dbReference type="InterPro" id="IPR029068">
    <property type="entry name" value="Glyas_Bleomycin-R_OHBP_Dase"/>
</dbReference>
<dbReference type="InterPro" id="IPR004360">
    <property type="entry name" value="Glyas_Fos-R_dOase_dom"/>
</dbReference>
<proteinExistence type="evidence at transcript level"/>
<dbReference type="AlphaFoldDB" id="T2M4L8"/>
<dbReference type="Gene3D" id="3.10.180.10">
    <property type="entry name" value="2,3-Dihydroxybiphenyl 1,2-Dioxygenase, domain 1"/>
    <property type="match status" value="2"/>
</dbReference>
<name>T2M4L8_HYDVU</name>
<dbReference type="SUPFAM" id="SSF54593">
    <property type="entry name" value="Glyoxalase/Bleomycin resistance protein/Dihydroxybiphenyl dioxygenase"/>
    <property type="match status" value="2"/>
</dbReference>
<evidence type="ECO:0000259" key="3">
    <source>
        <dbReference type="PROSITE" id="PS51819"/>
    </source>
</evidence>
<dbReference type="InterPro" id="IPR043194">
    <property type="entry name" value="GLOD4_C"/>
</dbReference>
<dbReference type="Pfam" id="PF21701">
    <property type="entry name" value="GLOD4_C"/>
    <property type="match status" value="1"/>
</dbReference>
<comment type="similarity">
    <text evidence="1">Belongs to the glyoxalase I family.</text>
</comment>
<dbReference type="PROSITE" id="PS51819">
    <property type="entry name" value="VOC"/>
    <property type="match status" value="2"/>
</dbReference>
<evidence type="ECO:0000256" key="2">
    <source>
        <dbReference type="ARBA" id="ARBA00022737"/>
    </source>
</evidence>
<feature type="domain" description="VOC" evidence="3">
    <location>
        <begin position="5"/>
        <end position="145"/>
    </location>
</feature>
<reference evidence="4" key="1">
    <citation type="journal article" date="2013" name="Genome Biol. Evol.">
        <title>Punctuated emergences of genetic and phenotypic innovations in eumetazoan, bilaterian, euteleostome, and hominidae ancestors.</title>
        <authorList>
            <person name="Wenger Y."/>
            <person name="Galliot B."/>
        </authorList>
    </citation>
    <scope>NUCLEOTIDE SEQUENCE</scope>
    <source>
        <tissue evidence="4">Whole animals</tissue>
    </source>
</reference>
<dbReference type="PANTHER" id="PTHR46466">
    <property type="entry name" value="GLYOXALASE DOMAIN-CONTAINING PROTEIN 4"/>
    <property type="match status" value="1"/>
</dbReference>
<dbReference type="Pfam" id="PF00903">
    <property type="entry name" value="Glyoxalase"/>
    <property type="match status" value="1"/>
</dbReference>
<evidence type="ECO:0000256" key="1">
    <source>
        <dbReference type="ARBA" id="ARBA00010363"/>
    </source>
</evidence>
<evidence type="ECO:0000313" key="4">
    <source>
        <dbReference type="EMBL" id="CDG67223.1"/>
    </source>
</evidence>
<sequence>MNVRRALHFVFRISNRKATIDFYKNVLGMNVLRHEEFEKGCEAACNGPYDGKWSKTMIGYGEEDSHFVIELVYNYGTKSYRHGNDFLGISIGLKSIVDNISSFDIKSVECENGSISINDPDGYPFIVNGFSSRKDPVIKVSLAVSNIEKSVEYWNGLLGMNILERSPSSVLLSYSEDQCSLELVESQNLIDRGDAYGRIAFSCAKSQLQEIEAAMRAASQTILTPYVSLDTPGKATVQVVILADPDGHEICFVGDEGFRELSKIDPGSTDLLYKAIEEDKSDEWFAKKNVVHA</sequence>
<accession>T2M4L8</accession>
<keyword evidence="2" id="KW-0677">Repeat</keyword>
<dbReference type="InterPro" id="IPR043193">
    <property type="entry name" value="GLOD4"/>
</dbReference>
<dbReference type="CDD" id="cd16357">
    <property type="entry name" value="GLOD4_C"/>
    <property type="match status" value="1"/>
</dbReference>
<gene>
    <name evidence="4" type="primary">GLOD4</name>
</gene>
<dbReference type="EMBL" id="HAAD01000991">
    <property type="protein sequence ID" value="CDG67223.1"/>
    <property type="molecule type" value="mRNA"/>
</dbReference>
<protein>
    <submittedName>
        <fullName evidence="4">Glyoxalase domain-containing protein 4</fullName>
    </submittedName>
</protein>
<dbReference type="InterPro" id="IPR037523">
    <property type="entry name" value="VOC_core"/>
</dbReference>
<dbReference type="OrthoDB" id="1545884at2759"/>
<organism evidence="4">
    <name type="scientific">Hydra vulgaris</name>
    <name type="common">Hydra</name>
    <name type="synonym">Hydra attenuata</name>
    <dbReference type="NCBI Taxonomy" id="6087"/>
    <lineage>
        <taxon>Eukaryota</taxon>
        <taxon>Metazoa</taxon>
        <taxon>Cnidaria</taxon>
        <taxon>Hydrozoa</taxon>
        <taxon>Hydroidolina</taxon>
        <taxon>Anthoathecata</taxon>
        <taxon>Aplanulata</taxon>
        <taxon>Hydridae</taxon>
        <taxon>Hydra</taxon>
    </lineage>
</organism>
<dbReference type="PANTHER" id="PTHR46466:SF1">
    <property type="entry name" value="GLYOXALASE DOMAIN-CONTAINING PROTEIN 4"/>
    <property type="match status" value="1"/>
</dbReference>